<name>A0ABR3G816_9PEZI</name>
<feature type="signal peptide" evidence="1">
    <location>
        <begin position="1"/>
        <end position="20"/>
    </location>
</feature>
<keyword evidence="1" id="KW-0732">Signal</keyword>
<sequence length="101" mass="10206">MRYQSIALLLAALTFSAVSATPTPTIIGRDATPATAVLEKRACTSGVCTCGVGTPQGQYCAGPFIYECNPSGGCCSYGPSTKCKALLPSLPGFTPGKVGIA</sequence>
<evidence type="ECO:0000313" key="2">
    <source>
        <dbReference type="EMBL" id="KAL0631721.1"/>
    </source>
</evidence>
<feature type="chain" id="PRO_5046190386" evidence="1">
    <location>
        <begin position="21"/>
        <end position="101"/>
    </location>
</feature>
<evidence type="ECO:0000313" key="3">
    <source>
        <dbReference type="Proteomes" id="UP001447188"/>
    </source>
</evidence>
<protein>
    <submittedName>
        <fullName evidence="2">Uncharacterized protein</fullName>
    </submittedName>
</protein>
<reference evidence="2 3" key="1">
    <citation type="submission" date="2024-02" db="EMBL/GenBank/DDBJ databases">
        <title>Discinaceae phylogenomics.</title>
        <authorList>
            <person name="Dirks A.C."/>
            <person name="James T.Y."/>
        </authorList>
    </citation>
    <scope>NUCLEOTIDE SEQUENCE [LARGE SCALE GENOMIC DNA]</scope>
    <source>
        <strain evidence="2 3">ACD0624</strain>
    </source>
</reference>
<comment type="caution">
    <text evidence="2">The sequence shown here is derived from an EMBL/GenBank/DDBJ whole genome shotgun (WGS) entry which is preliminary data.</text>
</comment>
<proteinExistence type="predicted"/>
<dbReference type="Proteomes" id="UP001447188">
    <property type="component" value="Unassembled WGS sequence"/>
</dbReference>
<accession>A0ABR3G816</accession>
<organism evidence="2 3">
    <name type="scientific">Discina gigas</name>
    <dbReference type="NCBI Taxonomy" id="1032678"/>
    <lineage>
        <taxon>Eukaryota</taxon>
        <taxon>Fungi</taxon>
        <taxon>Dikarya</taxon>
        <taxon>Ascomycota</taxon>
        <taxon>Pezizomycotina</taxon>
        <taxon>Pezizomycetes</taxon>
        <taxon>Pezizales</taxon>
        <taxon>Discinaceae</taxon>
        <taxon>Discina</taxon>
    </lineage>
</organism>
<keyword evidence="3" id="KW-1185">Reference proteome</keyword>
<dbReference type="EMBL" id="JBBBZM010000218">
    <property type="protein sequence ID" value="KAL0631721.1"/>
    <property type="molecule type" value="Genomic_DNA"/>
</dbReference>
<gene>
    <name evidence="2" type="ORF">Q9L58_009413</name>
</gene>
<evidence type="ECO:0000256" key="1">
    <source>
        <dbReference type="SAM" id="SignalP"/>
    </source>
</evidence>